<evidence type="ECO:0000313" key="13">
    <source>
        <dbReference type="EMBL" id="HGU34462.1"/>
    </source>
</evidence>
<organism evidence="13">
    <name type="scientific">Desulfatirhabdium butyrativorans</name>
    <dbReference type="NCBI Taxonomy" id="340467"/>
    <lineage>
        <taxon>Bacteria</taxon>
        <taxon>Pseudomonadati</taxon>
        <taxon>Thermodesulfobacteriota</taxon>
        <taxon>Desulfobacteria</taxon>
        <taxon>Desulfobacterales</taxon>
        <taxon>Desulfatirhabdiaceae</taxon>
        <taxon>Desulfatirhabdium</taxon>
    </lineage>
</organism>
<evidence type="ECO:0000256" key="7">
    <source>
        <dbReference type="ARBA" id="ARBA00023239"/>
    </source>
</evidence>
<evidence type="ECO:0000256" key="5">
    <source>
        <dbReference type="ARBA" id="ARBA00022962"/>
    </source>
</evidence>
<feature type="active site" evidence="10 11">
    <location>
        <position position="188"/>
    </location>
</feature>
<keyword evidence="7 10" id="KW-0456">Lyase</keyword>
<name>A0A7C4RUF9_9BACT</name>
<evidence type="ECO:0000256" key="3">
    <source>
        <dbReference type="ARBA" id="ARBA00022605"/>
    </source>
</evidence>
<feature type="active site" description="Nucleophile" evidence="10 11">
    <location>
        <position position="79"/>
    </location>
</feature>
<keyword evidence="6 10" id="KW-0368">Histidine biosynthesis</keyword>
<keyword evidence="10" id="KW-0963">Cytoplasm</keyword>
<dbReference type="GO" id="GO:0004359">
    <property type="term" value="F:glutaminase activity"/>
    <property type="evidence" value="ECO:0007669"/>
    <property type="project" value="UniProtKB-EC"/>
</dbReference>
<protein>
    <recommendedName>
        <fullName evidence="10">Imidazole glycerol phosphate synthase subunit HisH</fullName>
        <ecNumber evidence="10">4.3.2.10</ecNumber>
    </recommendedName>
    <alternativeName>
        <fullName evidence="10">IGP synthase glutaminase subunit</fullName>
        <ecNumber evidence="10">3.5.1.2</ecNumber>
    </alternativeName>
    <alternativeName>
        <fullName evidence="10">IGP synthase subunit HisH</fullName>
    </alternativeName>
    <alternativeName>
        <fullName evidence="10">ImGP synthase subunit HisH</fullName>
        <shortName evidence="10">IGPS subunit HisH</shortName>
    </alternativeName>
</protein>
<reference evidence="13" key="1">
    <citation type="journal article" date="2020" name="mSystems">
        <title>Genome- and Community-Level Interaction Insights into Carbon Utilization and Element Cycling Functions of Hydrothermarchaeota in Hydrothermal Sediment.</title>
        <authorList>
            <person name="Zhou Z."/>
            <person name="Liu Y."/>
            <person name="Xu W."/>
            <person name="Pan J."/>
            <person name="Luo Z.H."/>
            <person name="Li M."/>
        </authorList>
    </citation>
    <scope>NUCLEOTIDE SEQUENCE [LARGE SCALE GENOMIC DNA]</scope>
    <source>
        <strain evidence="13">SpSt-477</strain>
    </source>
</reference>
<accession>A0A7C4RUF9</accession>
<dbReference type="EC" id="4.3.2.10" evidence="10"/>
<comment type="function">
    <text evidence="10">IGPS catalyzes the conversion of PRFAR and glutamine to IGP, AICAR and glutamate. The HisH subunit catalyzes the hydrolysis of glutamine to glutamate and ammonia as part of the synthesis of IGP and AICAR. The resulting ammonia molecule is channeled to the active site of HisF.</text>
</comment>
<evidence type="ECO:0000256" key="11">
    <source>
        <dbReference type="PIRSR" id="PIRSR000495-1"/>
    </source>
</evidence>
<dbReference type="GO" id="GO:0000105">
    <property type="term" value="P:L-histidine biosynthetic process"/>
    <property type="evidence" value="ECO:0007669"/>
    <property type="project" value="UniProtKB-UniRule"/>
</dbReference>
<dbReference type="HAMAP" id="MF_00278">
    <property type="entry name" value="HisH"/>
    <property type="match status" value="1"/>
</dbReference>
<evidence type="ECO:0000256" key="6">
    <source>
        <dbReference type="ARBA" id="ARBA00023102"/>
    </source>
</evidence>
<comment type="catalytic activity">
    <reaction evidence="8 10">
        <text>5-[(5-phospho-1-deoxy-D-ribulos-1-ylimino)methylamino]-1-(5-phospho-beta-D-ribosyl)imidazole-4-carboxamide + L-glutamine = D-erythro-1-(imidazol-4-yl)glycerol 3-phosphate + 5-amino-1-(5-phospho-beta-D-ribosyl)imidazole-4-carboxamide + L-glutamate + H(+)</text>
        <dbReference type="Rhea" id="RHEA:24793"/>
        <dbReference type="ChEBI" id="CHEBI:15378"/>
        <dbReference type="ChEBI" id="CHEBI:29985"/>
        <dbReference type="ChEBI" id="CHEBI:58278"/>
        <dbReference type="ChEBI" id="CHEBI:58359"/>
        <dbReference type="ChEBI" id="CHEBI:58475"/>
        <dbReference type="ChEBI" id="CHEBI:58525"/>
        <dbReference type="EC" id="4.3.2.10"/>
    </reaction>
</comment>
<dbReference type="Gene3D" id="3.40.50.880">
    <property type="match status" value="1"/>
</dbReference>
<dbReference type="CDD" id="cd01748">
    <property type="entry name" value="GATase1_IGP_Synthase"/>
    <property type="match status" value="1"/>
</dbReference>
<dbReference type="EMBL" id="DSUH01000380">
    <property type="protein sequence ID" value="HGU34462.1"/>
    <property type="molecule type" value="Genomic_DNA"/>
</dbReference>
<dbReference type="InterPro" id="IPR029062">
    <property type="entry name" value="Class_I_gatase-like"/>
</dbReference>
<evidence type="ECO:0000256" key="4">
    <source>
        <dbReference type="ARBA" id="ARBA00022801"/>
    </source>
</evidence>
<evidence type="ECO:0000256" key="10">
    <source>
        <dbReference type="HAMAP-Rule" id="MF_00278"/>
    </source>
</evidence>
<dbReference type="UniPathway" id="UPA00031">
    <property type="reaction ID" value="UER00010"/>
</dbReference>
<comment type="catalytic activity">
    <reaction evidence="9 10">
        <text>L-glutamine + H2O = L-glutamate + NH4(+)</text>
        <dbReference type="Rhea" id="RHEA:15889"/>
        <dbReference type="ChEBI" id="CHEBI:15377"/>
        <dbReference type="ChEBI" id="CHEBI:28938"/>
        <dbReference type="ChEBI" id="CHEBI:29985"/>
        <dbReference type="ChEBI" id="CHEBI:58359"/>
        <dbReference type="EC" id="3.5.1.2"/>
    </reaction>
</comment>
<dbReference type="PANTHER" id="PTHR42701:SF1">
    <property type="entry name" value="IMIDAZOLE GLYCEROL PHOSPHATE SYNTHASE SUBUNIT HISH"/>
    <property type="match status" value="1"/>
</dbReference>
<comment type="subcellular location">
    <subcellularLocation>
        <location evidence="10">Cytoplasm</location>
    </subcellularLocation>
</comment>
<dbReference type="GO" id="GO:0005737">
    <property type="term" value="C:cytoplasm"/>
    <property type="evidence" value="ECO:0007669"/>
    <property type="project" value="UniProtKB-SubCell"/>
</dbReference>
<keyword evidence="4 10" id="KW-0378">Hydrolase</keyword>
<dbReference type="PROSITE" id="PS51273">
    <property type="entry name" value="GATASE_TYPE_1"/>
    <property type="match status" value="1"/>
</dbReference>
<feature type="active site" evidence="10 11">
    <location>
        <position position="190"/>
    </location>
</feature>
<comment type="subunit">
    <text evidence="2 10">Heterodimer of HisH and HisF.</text>
</comment>
<dbReference type="NCBIfam" id="TIGR01855">
    <property type="entry name" value="IMP_synth_hisH"/>
    <property type="match status" value="1"/>
</dbReference>
<dbReference type="PANTHER" id="PTHR42701">
    <property type="entry name" value="IMIDAZOLE GLYCEROL PHOSPHATE SYNTHASE SUBUNIT HISH"/>
    <property type="match status" value="1"/>
</dbReference>
<dbReference type="SUPFAM" id="SSF52317">
    <property type="entry name" value="Class I glutamine amidotransferase-like"/>
    <property type="match status" value="1"/>
</dbReference>
<dbReference type="InterPro" id="IPR017926">
    <property type="entry name" value="GATASE"/>
</dbReference>
<gene>
    <name evidence="10 13" type="primary">hisH</name>
    <name evidence="13" type="ORF">ENS29_16685</name>
</gene>
<dbReference type="GO" id="GO:0000107">
    <property type="term" value="F:imidazoleglycerol-phosphate synthase activity"/>
    <property type="evidence" value="ECO:0007669"/>
    <property type="project" value="UniProtKB-UniRule"/>
</dbReference>
<keyword evidence="5 10" id="KW-0315">Glutamine amidotransferase</keyword>
<evidence type="ECO:0000256" key="8">
    <source>
        <dbReference type="ARBA" id="ARBA00047838"/>
    </source>
</evidence>
<dbReference type="InterPro" id="IPR010139">
    <property type="entry name" value="Imidazole-glycPsynth_HisH"/>
</dbReference>
<evidence type="ECO:0000256" key="2">
    <source>
        <dbReference type="ARBA" id="ARBA00011152"/>
    </source>
</evidence>
<feature type="domain" description="Glutamine amidotransferase" evidence="12">
    <location>
        <begin position="5"/>
        <end position="204"/>
    </location>
</feature>
<dbReference type="AlphaFoldDB" id="A0A7C4RUF9"/>
<dbReference type="PIRSF" id="PIRSF000495">
    <property type="entry name" value="Amidotransf_hisH"/>
    <property type="match status" value="1"/>
</dbReference>
<evidence type="ECO:0000256" key="1">
    <source>
        <dbReference type="ARBA" id="ARBA00005091"/>
    </source>
</evidence>
<dbReference type="Pfam" id="PF00117">
    <property type="entry name" value="GATase"/>
    <property type="match status" value="1"/>
</dbReference>
<proteinExistence type="inferred from homology"/>
<comment type="caution">
    <text evidence="13">The sequence shown here is derived from an EMBL/GenBank/DDBJ whole genome shotgun (WGS) entry which is preliminary data.</text>
</comment>
<dbReference type="EC" id="3.5.1.2" evidence="10"/>
<dbReference type="GO" id="GO:0016829">
    <property type="term" value="F:lyase activity"/>
    <property type="evidence" value="ECO:0007669"/>
    <property type="project" value="UniProtKB-KW"/>
</dbReference>
<keyword evidence="3 10" id="KW-0028">Amino-acid biosynthesis</keyword>
<evidence type="ECO:0000259" key="12">
    <source>
        <dbReference type="Pfam" id="PF00117"/>
    </source>
</evidence>
<comment type="pathway">
    <text evidence="1 10">Amino-acid biosynthesis; L-histidine biosynthesis; L-histidine from 5-phospho-alpha-D-ribose 1-diphosphate: step 5/9.</text>
</comment>
<evidence type="ECO:0000256" key="9">
    <source>
        <dbReference type="ARBA" id="ARBA00049534"/>
    </source>
</evidence>
<sequence>MIAIIDYDAGNLTSVQRAVSFLGKACVVTRDVGTLLEADRIIFPGVGAAGSAMESLVRYGIDRILRDAFGMGKPILGICLGSQIILDASEENDTACLGILPGIVKAFPGDMIGPDGRRLKVPHMGWNRLLCTGGHPILEGLDPMDEFYFVHGYYPQPKETAHIFCRTDYGIDFPSVIGCRNLVATQFHPEKSGRPGLRILSNFFQWNP</sequence>